<organism evidence="2 3">
    <name type="scientific">Hyalangium minutum</name>
    <dbReference type="NCBI Taxonomy" id="394096"/>
    <lineage>
        <taxon>Bacteria</taxon>
        <taxon>Pseudomonadati</taxon>
        <taxon>Myxococcota</taxon>
        <taxon>Myxococcia</taxon>
        <taxon>Myxococcales</taxon>
        <taxon>Cystobacterineae</taxon>
        <taxon>Archangiaceae</taxon>
        <taxon>Hyalangium</taxon>
    </lineage>
</organism>
<keyword evidence="1" id="KW-0732">Signal</keyword>
<evidence type="ECO:0000256" key="1">
    <source>
        <dbReference type="SAM" id="SignalP"/>
    </source>
</evidence>
<keyword evidence="3" id="KW-1185">Reference proteome</keyword>
<feature type="chain" id="PRO_5001799999" description="4-hydroxy-3-methylbut-2-enyl diphosphate reductase" evidence="1">
    <location>
        <begin position="23"/>
        <end position="262"/>
    </location>
</feature>
<evidence type="ECO:0000313" key="2">
    <source>
        <dbReference type="EMBL" id="KFE68378.1"/>
    </source>
</evidence>
<feature type="signal peptide" evidence="1">
    <location>
        <begin position="1"/>
        <end position="22"/>
    </location>
</feature>
<name>A0A085WL15_9BACT</name>
<proteinExistence type="predicted"/>
<dbReference type="STRING" id="394096.DB31_7615"/>
<dbReference type="EMBL" id="JMCB01000006">
    <property type="protein sequence ID" value="KFE68378.1"/>
    <property type="molecule type" value="Genomic_DNA"/>
</dbReference>
<evidence type="ECO:0008006" key="4">
    <source>
        <dbReference type="Google" id="ProtNLM"/>
    </source>
</evidence>
<comment type="caution">
    <text evidence="2">The sequence shown here is derived from an EMBL/GenBank/DDBJ whole genome shotgun (WGS) entry which is preliminary data.</text>
</comment>
<dbReference type="Proteomes" id="UP000028725">
    <property type="component" value="Unassembled WGS sequence"/>
</dbReference>
<dbReference type="RefSeq" id="WP_044189110.1">
    <property type="nucleotide sequence ID" value="NZ_JMCB01000006.1"/>
</dbReference>
<evidence type="ECO:0000313" key="3">
    <source>
        <dbReference type="Proteomes" id="UP000028725"/>
    </source>
</evidence>
<sequence>MTPKPFLLPLVAALLMAAPVFAAPTHTGTWTASAKESQLQLSLRMKGEPGSQMGFSEPLTAFQGLSTADGSTAPFRMTREAGTFTFEGRFSGGEGAGHFQFEPNESYAKAMAGLGYPKLSSEDPFKLALFDISTSRIKELAALGYKDIPLKTLFEVGIFDVTPEYIQALAALGYTKLPLKDLVAFRIHGVSPEFVREIRGMGFPSISQDDLMAFRIHGVTPAFIREMREAGYTNATADDLVKLRIHGIDREFVRSFSGSKGK</sequence>
<dbReference type="PATRIC" id="fig|394096.3.peg.3657"/>
<reference evidence="2 3" key="1">
    <citation type="submission" date="2014-04" db="EMBL/GenBank/DDBJ databases">
        <title>Genome assembly of Hyalangium minutum DSM 14724.</title>
        <authorList>
            <person name="Sharma G."/>
            <person name="Subramanian S."/>
        </authorList>
    </citation>
    <scope>NUCLEOTIDE SEQUENCE [LARGE SCALE GENOMIC DNA]</scope>
    <source>
        <strain evidence="2 3">DSM 14724</strain>
    </source>
</reference>
<gene>
    <name evidence="2" type="ORF">DB31_7615</name>
</gene>
<dbReference type="AlphaFoldDB" id="A0A085WL15"/>
<accession>A0A085WL15</accession>
<protein>
    <recommendedName>
        <fullName evidence="4">4-hydroxy-3-methylbut-2-enyl diphosphate reductase</fullName>
    </recommendedName>
</protein>